<dbReference type="InterPro" id="IPR017937">
    <property type="entry name" value="Thioredoxin_CS"/>
</dbReference>
<organism evidence="7 8">
    <name type="scientific">Filimonas zeae</name>
    <dbReference type="NCBI Taxonomy" id="1737353"/>
    <lineage>
        <taxon>Bacteria</taxon>
        <taxon>Pseudomonadati</taxon>
        <taxon>Bacteroidota</taxon>
        <taxon>Chitinophagia</taxon>
        <taxon>Chitinophagales</taxon>
        <taxon>Chitinophagaceae</taxon>
        <taxon>Filimonas</taxon>
    </lineage>
</organism>
<dbReference type="PANTHER" id="PTHR42852:SF6">
    <property type="entry name" value="THIOL:DISULFIDE INTERCHANGE PROTEIN DSBE"/>
    <property type="match status" value="1"/>
</dbReference>
<evidence type="ECO:0000313" key="8">
    <source>
        <dbReference type="Proteomes" id="UP000627292"/>
    </source>
</evidence>
<comment type="subcellular location">
    <subcellularLocation>
        <location evidence="1">Cell envelope</location>
    </subcellularLocation>
</comment>
<evidence type="ECO:0000256" key="3">
    <source>
        <dbReference type="ARBA" id="ARBA00023157"/>
    </source>
</evidence>
<evidence type="ECO:0000256" key="5">
    <source>
        <dbReference type="SAM" id="SignalP"/>
    </source>
</evidence>
<dbReference type="GO" id="GO:0017004">
    <property type="term" value="P:cytochrome complex assembly"/>
    <property type="evidence" value="ECO:0007669"/>
    <property type="project" value="UniProtKB-KW"/>
</dbReference>
<dbReference type="PROSITE" id="PS00194">
    <property type="entry name" value="THIOREDOXIN_1"/>
    <property type="match status" value="1"/>
</dbReference>
<protein>
    <recommendedName>
        <fullName evidence="6">Thioredoxin domain-containing protein</fullName>
    </recommendedName>
</protein>
<keyword evidence="8" id="KW-1185">Reference proteome</keyword>
<keyword evidence="5" id="KW-0732">Signal</keyword>
<dbReference type="GO" id="GO:0030313">
    <property type="term" value="C:cell envelope"/>
    <property type="evidence" value="ECO:0007669"/>
    <property type="project" value="UniProtKB-SubCell"/>
</dbReference>
<name>A0A917MX45_9BACT</name>
<sequence length="495" mass="57509">MANNPRVFLFLLMLGFSLTQAQAKNNVAPEEPDGYQISITLSPLKNCWVHLHSYYGKYAQLIDSAWLDENSKGLFKGTTKLTGGFYYVSPPLKNHSFEFLVGDQQHFSVKADTAHPEKLVIKGSADNIPFLQYNNYVQENTPRLKALQARWKGATNAADSIRYHSEWEKLYKALFDYRETIEQQYPESMFTMFLQSLKMPQPPPTPVLPDGRKDSLFAARYIKAHYWDQVPLHDNRLLHTPPAFFEDKIEHYFRYYVVPDADTLISEVNYLLLASRAGKDMFKYLLGRFTDKYINPEIMGHDKVFIFLFNEYFSKGDTTWLSTRQKQYIFDRAYSLMANQIGEAAAPLNLLDTAGKQAAIYSINAPFTFLVFWDPNCGHCKEMIPRIDSIYQHKWKNQGIGLYAVNVDEKVLDEWKKYITTHHLTGWVHAYQPKADKEEDAKAGRANYRQLYDVFQTPTLYLLDRDKHIIGKKLSLEQFDQVMQAKMNKQANQVR</sequence>
<feature type="signal peptide" evidence="5">
    <location>
        <begin position="1"/>
        <end position="23"/>
    </location>
</feature>
<evidence type="ECO:0000313" key="7">
    <source>
        <dbReference type="EMBL" id="GGH72589.1"/>
    </source>
</evidence>
<dbReference type="CDD" id="cd02966">
    <property type="entry name" value="TlpA_like_family"/>
    <property type="match status" value="1"/>
</dbReference>
<reference evidence="7" key="1">
    <citation type="journal article" date="2014" name="Int. J. Syst. Evol. Microbiol.">
        <title>Complete genome sequence of Corynebacterium casei LMG S-19264T (=DSM 44701T), isolated from a smear-ripened cheese.</title>
        <authorList>
            <consortium name="US DOE Joint Genome Institute (JGI-PGF)"/>
            <person name="Walter F."/>
            <person name="Albersmeier A."/>
            <person name="Kalinowski J."/>
            <person name="Ruckert C."/>
        </authorList>
    </citation>
    <scope>NUCLEOTIDE SEQUENCE</scope>
    <source>
        <strain evidence="7">CGMCC 1.15290</strain>
    </source>
</reference>
<feature type="chain" id="PRO_5037494979" description="Thioredoxin domain-containing protein" evidence="5">
    <location>
        <begin position="24"/>
        <end position="495"/>
    </location>
</feature>
<accession>A0A917MX45</accession>
<dbReference type="InterPro" id="IPR036249">
    <property type="entry name" value="Thioredoxin-like_sf"/>
</dbReference>
<dbReference type="InterPro" id="IPR013766">
    <property type="entry name" value="Thioredoxin_domain"/>
</dbReference>
<dbReference type="Gene3D" id="3.40.30.10">
    <property type="entry name" value="Glutaredoxin"/>
    <property type="match status" value="1"/>
</dbReference>
<dbReference type="AlphaFoldDB" id="A0A917MX45"/>
<evidence type="ECO:0000256" key="1">
    <source>
        <dbReference type="ARBA" id="ARBA00004196"/>
    </source>
</evidence>
<keyword evidence="4" id="KW-0676">Redox-active center</keyword>
<dbReference type="Proteomes" id="UP000627292">
    <property type="component" value="Unassembled WGS sequence"/>
</dbReference>
<comment type="caution">
    <text evidence="7">The sequence shown here is derived from an EMBL/GenBank/DDBJ whole genome shotgun (WGS) entry which is preliminary data.</text>
</comment>
<keyword evidence="2" id="KW-0201">Cytochrome c-type biogenesis</keyword>
<keyword evidence="3" id="KW-1015">Disulfide bond</keyword>
<dbReference type="InterPro" id="IPR033395">
    <property type="entry name" value="DUF5106"/>
</dbReference>
<feature type="domain" description="Thioredoxin" evidence="6">
    <location>
        <begin position="339"/>
        <end position="488"/>
    </location>
</feature>
<dbReference type="RefSeq" id="WP_188954251.1">
    <property type="nucleotide sequence ID" value="NZ_BMIB01000003.1"/>
</dbReference>
<dbReference type="PROSITE" id="PS51352">
    <property type="entry name" value="THIOREDOXIN_2"/>
    <property type="match status" value="1"/>
</dbReference>
<evidence type="ECO:0000259" key="6">
    <source>
        <dbReference type="PROSITE" id="PS51352"/>
    </source>
</evidence>
<dbReference type="SUPFAM" id="SSF52833">
    <property type="entry name" value="Thioredoxin-like"/>
    <property type="match status" value="1"/>
</dbReference>
<dbReference type="InterPro" id="IPR050553">
    <property type="entry name" value="Thioredoxin_ResA/DsbE_sf"/>
</dbReference>
<dbReference type="EMBL" id="BMIB01000003">
    <property type="protein sequence ID" value="GGH72589.1"/>
    <property type="molecule type" value="Genomic_DNA"/>
</dbReference>
<dbReference type="PANTHER" id="PTHR42852">
    <property type="entry name" value="THIOL:DISULFIDE INTERCHANGE PROTEIN DSBE"/>
    <property type="match status" value="1"/>
</dbReference>
<reference evidence="7" key="2">
    <citation type="submission" date="2020-09" db="EMBL/GenBank/DDBJ databases">
        <authorList>
            <person name="Sun Q."/>
            <person name="Zhou Y."/>
        </authorList>
    </citation>
    <scope>NUCLEOTIDE SEQUENCE</scope>
    <source>
        <strain evidence="7">CGMCC 1.15290</strain>
    </source>
</reference>
<gene>
    <name evidence="7" type="ORF">GCM10011379_33190</name>
</gene>
<dbReference type="Pfam" id="PF17127">
    <property type="entry name" value="DUF5106"/>
    <property type="match status" value="1"/>
</dbReference>
<dbReference type="InterPro" id="IPR000866">
    <property type="entry name" value="AhpC/TSA"/>
</dbReference>
<evidence type="ECO:0000256" key="2">
    <source>
        <dbReference type="ARBA" id="ARBA00022748"/>
    </source>
</evidence>
<proteinExistence type="predicted"/>
<evidence type="ECO:0000256" key="4">
    <source>
        <dbReference type="ARBA" id="ARBA00023284"/>
    </source>
</evidence>
<dbReference type="Pfam" id="PF00578">
    <property type="entry name" value="AhpC-TSA"/>
    <property type="match status" value="1"/>
</dbReference>